<organism evidence="1 2">
    <name type="scientific">Fluviispira sanaruensis</name>
    <dbReference type="NCBI Taxonomy" id="2493639"/>
    <lineage>
        <taxon>Bacteria</taxon>
        <taxon>Pseudomonadati</taxon>
        <taxon>Bdellovibrionota</taxon>
        <taxon>Oligoflexia</taxon>
        <taxon>Silvanigrellales</taxon>
        <taxon>Silvanigrellaceae</taxon>
        <taxon>Fluviispira</taxon>
    </lineage>
</organism>
<dbReference type="KEGG" id="sbf:JCM31447_01370"/>
<dbReference type="RefSeq" id="WP_130605535.1">
    <property type="nucleotide sequence ID" value="NZ_AP019368.1"/>
</dbReference>
<dbReference type="EMBL" id="AP019368">
    <property type="protein sequence ID" value="BBH51720.1"/>
    <property type="molecule type" value="Genomic_DNA"/>
</dbReference>
<evidence type="ECO:0000313" key="2">
    <source>
        <dbReference type="Proteomes" id="UP000291236"/>
    </source>
</evidence>
<gene>
    <name evidence="1" type="ORF">JCM31447_01370</name>
</gene>
<dbReference type="AlphaFoldDB" id="A0A4P2VJH2"/>
<proteinExistence type="predicted"/>
<sequence length="103" mass="12035">MKITLFVVTFICLNFLFSYKHGQTKAEILHTNLAKGKFSHVPQISEESESDLSIFNQDDLFDIDNTLLNEIDENDIQHEFEPKKSIENINNNFCQHVFRKAMI</sequence>
<evidence type="ECO:0000313" key="1">
    <source>
        <dbReference type="EMBL" id="BBH51720.1"/>
    </source>
</evidence>
<accession>A0A4P2VJH2</accession>
<protein>
    <submittedName>
        <fullName evidence="1">Uncharacterized protein</fullName>
    </submittedName>
</protein>
<dbReference type="Proteomes" id="UP000291236">
    <property type="component" value="Chromosome"/>
</dbReference>
<name>A0A4P2VJH2_FLUSA</name>
<reference evidence="1 2" key="1">
    <citation type="submission" date="2018-12" db="EMBL/GenBank/DDBJ databases">
        <title>Rubrispira sanarue gen. nov., sp., nov., a member of the order Silvanigrellales, isolated from a brackish lake in Hamamatsu Japan.</title>
        <authorList>
            <person name="Maejima Y."/>
            <person name="Iino T."/>
            <person name="Muraguchi Y."/>
            <person name="Fukuda K."/>
            <person name="Nojiri H."/>
            <person name="Ohkuma M."/>
            <person name="Moriuchi R."/>
            <person name="Dohra H."/>
            <person name="Kimbara K."/>
            <person name="Shintani M."/>
        </authorList>
    </citation>
    <scope>NUCLEOTIDE SEQUENCE [LARGE SCALE GENOMIC DNA]</scope>
    <source>
        <strain evidence="1 2">RF1110005</strain>
    </source>
</reference>
<keyword evidence="2" id="KW-1185">Reference proteome</keyword>